<reference evidence="3" key="1">
    <citation type="submission" date="2019-03" db="EMBL/GenBank/DDBJ databases">
        <title>Snf2 controls pulcherriminic acid biosynthesis and connects pigmentation and antifungal activity of the yeast Metschnikowia pulcherrima.</title>
        <authorList>
            <person name="Gore-Lloyd D."/>
            <person name="Sumann I."/>
            <person name="Brachmann A.O."/>
            <person name="Schneeberger K."/>
            <person name="Ortiz-Merino R.A."/>
            <person name="Moreno-Beltran M."/>
            <person name="Schlaefli M."/>
            <person name="Kirner P."/>
            <person name="Santos Kron A."/>
            <person name="Wolfe K.H."/>
            <person name="Piel J."/>
            <person name="Ahrens C.H."/>
            <person name="Henk D."/>
            <person name="Freimoser F.M."/>
        </authorList>
    </citation>
    <scope>NUCLEOTIDE SEQUENCE [LARGE SCALE GENOMIC DNA]</scope>
    <source>
        <strain evidence="3">APC 1.2</strain>
    </source>
</reference>
<organism evidence="2 3">
    <name type="scientific">Metschnikowia aff. pulcherrima</name>
    <dbReference type="NCBI Taxonomy" id="2163413"/>
    <lineage>
        <taxon>Eukaryota</taxon>
        <taxon>Fungi</taxon>
        <taxon>Dikarya</taxon>
        <taxon>Ascomycota</taxon>
        <taxon>Saccharomycotina</taxon>
        <taxon>Pichiomycetes</taxon>
        <taxon>Metschnikowiaceae</taxon>
        <taxon>Metschnikowia</taxon>
    </lineage>
</organism>
<dbReference type="Proteomes" id="UP000292447">
    <property type="component" value="Chromosome VI"/>
</dbReference>
<dbReference type="STRING" id="2163413.A0A4P6XSZ9"/>
<dbReference type="AlphaFoldDB" id="A0A4P6XSZ9"/>
<dbReference type="EMBL" id="CP034461">
    <property type="protein sequence ID" value="QBM90707.1"/>
    <property type="molecule type" value="Genomic_DNA"/>
</dbReference>
<feature type="compositionally biased region" description="Polar residues" evidence="1">
    <location>
        <begin position="191"/>
        <end position="205"/>
    </location>
</feature>
<evidence type="ECO:0000313" key="2">
    <source>
        <dbReference type="EMBL" id="QBM90707.1"/>
    </source>
</evidence>
<sequence>MSKISSFMATDRSGEEASSHSSAHGMRPSPSETLPHMKGSGENGSTRDCFPLTTPLHLREKVNHEAAENEHKGRYSSEGLATMLASPTERISKAFDLPDHKLYSEAIISQMLLLRIEQEKTKQMQVRIELGRVMVRLVKVFEAHGLESQLIHRLLLDENNDEYKSYIEHLRSQMGLNTDITPSNEDPEIQKTPTSPKRSLFSTPSPKLHDNSPGTTHNSRATTVASSATNSHNGISILGEMRLLPPLTLSKREGHSRGSSDSVLASGFTNREYHMTATPMKSQTSPSLPRITPVYPAFYPMTEQFPHQRRLSRFDQSGEASQRVLPQFAQTVPRVIYLPHCSQPIPGVIGNAQSAHSPPMVNYEQPHQPMIYMNTLQGAPALAMPQYFVPPPICTASNTMSWPAPQIAPQRKRNSEGETNACRKHKAAKSGISFMISTPNNPPAQKYNKPPGSR</sequence>
<gene>
    <name evidence="2" type="ORF">METSCH_F02930</name>
</gene>
<keyword evidence="3" id="KW-1185">Reference proteome</keyword>
<protein>
    <submittedName>
        <fullName evidence="2">Uncharacterized protein</fullName>
    </submittedName>
</protein>
<feature type="region of interest" description="Disordered" evidence="1">
    <location>
        <begin position="406"/>
        <end position="454"/>
    </location>
</feature>
<accession>A0A4P6XSZ9</accession>
<feature type="compositionally biased region" description="Polar residues" evidence="1">
    <location>
        <begin position="212"/>
        <end position="232"/>
    </location>
</feature>
<evidence type="ECO:0000256" key="1">
    <source>
        <dbReference type="SAM" id="MobiDB-lite"/>
    </source>
</evidence>
<feature type="region of interest" description="Disordered" evidence="1">
    <location>
        <begin position="177"/>
        <end position="232"/>
    </location>
</feature>
<name>A0A4P6XSZ9_9ASCO</name>
<proteinExistence type="predicted"/>
<feature type="region of interest" description="Disordered" evidence="1">
    <location>
        <begin position="1"/>
        <end position="50"/>
    </location>
</feature>
<evidence type="ECO:0000313" key="3">
    <source>
        <dbReference type="Proteomes" id="UP000292447"/>
    </source>
</evidence>